<evidence type="ECO:0000256" key="1">
    <source>
        <dbReference type="ARBA" id="ARBA00006484"/>
    </source>
</evidence>
<dbReference type="NCBIfam" id="NF005559">
    <property type="entry name" value="PRK07231.1"/>
    <property type="match status" value="1"/>
</dbReference>
<proteinExistence type="inferred from homology"/>
<comment type="similarity">
    <text evidence="1">Belongs to the short-chain dehydrogenases/reductases (SDR) family.</text>
</comment>
<keyword evidence="4" id="KW-1185">Reference proteome</keyword>
<dbReference type="Pfam" id="PF13561">
    <property type="entry name" value="adh_short_C2"/>
    <property type="match status" value="1"/>
</dbReference>
<dbReference type="AlphaFoldDB" id="A0A840ID14"/>
<dbReference type="Proteomes" id="UP000585272">
    <property type="component" value="Unassembled WGS sequence"/>
</dbReference>
<organism evidence="3 4">
    <name type="scientific">Conexibacter arvalis</name>
    <dbReference type="NCBI Taxonomy" id="912552"/>
    <lineage>
        <taxon>Bacteria</taxon>
        <taxon>Bacillati</taxon>
        <taxon>Actinomycetota</taxon>
        <taxon>Thermoleophilia</taxon>
        <taxon>Solirubrobacterales</taxon>
        <taxon>Conexibacteraceae</taxon>
        <taxon>Conexibacter</taxon>
    </lineage>
</organism>
<dbReference type="InterPro" id="IPR036291">
    <property type="entry name" value="NAD(P)-bd_dom_sf"/>
</dbReference>
<name>A0A840ID14_9ACTN</name>
<accession>A0A840ID14</accession>
<dbReference type="EC" id="1.1.1.125" evidence="3"/>
<dbReference type="RefSeq" id="WP_183340320.1">
    <property type="nucleotide sequence ID" value="NZ_JACHNU010000001.1"/>
</dbReference>
<dbReference type="PANTHER" id="PTHR42760:SF5">
    <property type="entry name" value="2-DEHYDRO-3-DEOXY-D-GLUCONATE 5-DEHYDROGENASE"/>
    <property type="match status" value="1"/>
</dbReference>
<dbReference type="GO" id="GO:0008678">
    <property type="term" value="F:2-deoxy-D-gluconate 3-dehydrogenase activity"/>
    <property type="evidence" value="ECO:0007669"/>
    <property type="project" value="UniProtKB-EC"/>
</dbReference>
<dbReference type="EMBL" id="JACHNU010000001">
    <property type="protein sequence ID" value="MBB4661830.1"/>
    <property type="molecule type" value="Genomic_DNA"/>
</dbReference>
<keyword evidence="2 3" id="KW-0560">Oxidoreductase</keyword>
<dbReference type="PANTHER" id="PTHR42760">
    <property type="entry name" value="SHORT-CHAIN DEHYDROGENASES/REDUCTASES FAMILY MEMBER"/>
    <property type="match status" value="1"/>
</dbReference>
<reference evidence="3 4" key="1">
    <citation type="submission" date="2020-08" db="EMBL/GenBank/DDBJ databases">
        <title>Genomic Encyclopedia of Archaeal and Bacterial Type Strains, Phase II (KMG-II): from individual species to whole genera.</title>
        <authorList>
            <person name="Goeker M."/>
        </authorList>
    </citation>
    <scope>NUCLEOTIDE SEQUENCE [LARGE SCALE GENOMIC DNA]</scope>
    <source>
        <strain evidence="3 4">DSM 23288</strain>
    </source>
</reference>
<dbReference type="InterPro" id="IPR020904">
    <property type="entry name" value="Sc_DH/Rdtase_CS"/>
</dbReference>
<dbReference type="InterPro" id="IPR002347">
    <property type="entry name" value="SDR_fam"/>
</dbReference>
<dbReference type="PROSITE" id="PS00061">
    <property type="entry name" value="ADH_SHORT"/>
    <property type="match status" value="1"/>
</dbReference>
<dbReference type="Gene3D" id="3.40.50.720">
    <property type="entry name" value="NAD(P)-binding Rossmann-like Domain"/>
    <property type="match status" value="1"/>
</dbReference>
<comment type="caution">
    <text evidence="3">The sequence shown here is derived from an EMBL/GenBank/DDBJ whole genome shotgun (WGS) entry which is preliminary data.</text>
</comment>
<dbReference type="FunFam" id="3.40.50.720:FF:000084">
    <property type="entry name" value="Short-chain dehydrogenase reductase"/>
    <property type="match status" value="1"/>
</dbReference>
<evidence type="ECO:0000313" key="4">
    <source>
        <dbReference type="Proteomes" id="UP000585272"/>
    </source>
</evidence>
<dbReference type="SUPFAM" id="SSF51735">
    <property type="entry name" value="NAD(P)-binding Rossmann-fold domains"/>
    <property type="match status" value="1"/>
</dbReference>
<evidence type="ECO:0000313" key="3">
    <source>
        <dbReference type="EMBL" id="MBB4661830.1"/>
    </source>
</evidence>
<gene>
    <name evidence="3" type="ORF">BDZ31_001403</name>
</gene>
<sequence>MSGAAGAGASGAAPAGESGAARAGGSASACAAPRGHGLLAGRRAIVTGGSRGIGAGIAETLAREGAAVGLIGRDAAALTQVAGRLRVRAGAEVEIRAADLAGGDEVAAAVDELAGALGGVDLLVNNAGTTVREDALALSADDWDRVLAVNLRAAFVASQAAARAMVAGGTGGAIVNIASLSAHFGIRRAPAYAASKGGIVQLTKALALEWGVHGIRVNAVAPGYVATELTRPLTDDAERREAISRRIPLGRWGSPEDVGGAVALLCSPLAGYVTGQVLYADGGYATDG</sequence>
<dbReference type="PRINTS" id="PR00081">
    <property type="entry name" value="GDHRDH"/>
</dbReference>
<dbReference type="PRINTS" id="PR00080">
    <property type="entry name" value="SDRFAMILY"/>
</dbReference>
<protein>
    <submittedName>
        <fullName evidence="3">2-deoxy-D-gluconate 3-dehydrogenase</fullName>
        <ecNumber evidence="3">1.1.1.125</ecNumber>
    </submittedName>
</protein>
<evidence type="ECO:0000256" key="2">
    <source>
        <dbReference type="ARBA" id="ARBA00023002"/>
    </source>
</evidence>